<dbReference type="Pfam" id="PF00203">
    <property type="entry name" value="Ribosomal_S19"/>
    <property type="match status" value="1"/>
</dbReference>
<evidence type="ECO:0000313" key="15">
    <source>
        <dbReference type="EMBL" id="WFD25008.1"/>
    </source>
</evidence>
<evidence type="ECO:0000256" key="3">
    <source>
        <dbReference type="ARBA" id="ARBA00007345"/>
    </source>
</evidence>
<dbReference type="PROSITE" id="PS00893">
    <property type="entry name" value="NUDIX_BOX"/>
    <property type="match status" value="1"/>
</dbReference>
<evidence type="ECO:0000256" key="9">
    <source>
        <dbReference type="ARBA" id="ARBA00022980"/>
    </source>
</evidence>
<comment type="cofactor">
    <cofactor evidence="1">
        <name>Mg(2+)</name>
        <dbReference type="ChEBI" id="CHEBI:18420"/>
    </cofactor>
</comment>
<dbReference type="PROSITE" id="PS00323">
    <property type="entry name" value="RIBOSOMAL_S19"/>
    <property type="match status" value="1"/>
</dbReference>
<dbReference type="GO" id="GO:0005777">
    <property type="term" value="C:peroxisome"/>
    <property type="evidence" value="ECO:0007669"/>
    <property type="project" value="TreeGrafter"/>
</dbReference>
<dbReference type="SUPFAM" id="SSF54570">
    <property type="entry name" value="Ribosomal protein S19"/>
    <property type="match status" value="1"/>
</dbReference>
<name>A0AAF0EIN9_9BASI</name>
<evidence type="ECO:0000256" key="7">
    <source>
        <dbReference type="ARBA" id="ARBA00022801"/>
    </source>
</evidence>
<dbReference type="GO" id="GO:0006412">
    <property type="term" value="P:translation"/>
    <property type="evidence" value="ECO:0007669"/>
    <property type="project" value="InterPro"/>
</dbReference>
<evidence type="ECO:0000256" key="5">
    <source>
        <dbReference type="ARBA" id="ARBA00012381"/>
    </source>
</evidence>
<evidence type="ECO:0000256" key="2">
    <source>
        <dbReference type="ARBA" id="ARBA00001947"/>
    </source>
</evidence>
<keyword evidence="8" id="KW-0460">Magnesium</keyword>
<dbReference type="Proteomes" id="UP001214415">
    <property type="component" value="Chromosome 8"/>
</dbReference>
<dbReference type="GO" id="GO:0046872">
    <property type="term" value="F:metal ion binding"/>
    <property type="evidence" value="ECO:0007669"/>
    <property type="project" value="UniProtKB-KW"/>
</dbReference>
<keyword evidence="16" id="KW-1185">Reference proteome</keyword>
<dbReference type="InterPro" id="IPR020934">
    <property type="entry name" value="Ribosomal_uS19_CS"/>
</dbReference>
<dbReference type="GO" id="GO:0003735">
    <property type="term" value="F:structural constituent of ribosome"/>
    <property type="evidence" value="ECO:0007669"/>
    <property type="project" value="InterPro"/>
</dbReference>
<dbReference type="CDD" id="cd03429">
    <property type="entry name" value="NUDIX_NADH_pyrophosphatase_Nudt13"/>
    <property type="match status" value="1"/>
</dbReference>
<evidence type="ECO:0000256" key="6">
    <source>
        <dbReference type="ARBA" id="ARBA00022723"/>
    </source>
</evidence>
<accession>A0AAF0EIN9</accession>
<dbReference type="GO" id="GO:0003723">
    <property type="term" value="F:RNA binding"/>
    <property type="evidence" value="ECO:0007669"/>
    <property type="project" value="InterPro"/>
</dbReference>
<evidence type="ECO:0000256" key="10">
    <source>
        <dbReference type="ARBA" id="ARBA00023027"/>
    </source>
</evidence>
<keyword evidence="6" id="KW-0479">Metal-binding</keyword>
<evidence type="ECO:0000256" key="11">
    <source>
        <dbReference type="ARBA" id="ARBA00023274"/>
    </source>
</evidence>
<comment type="similarity">
    <text evidence="3 13">Belongs to the universal ribosomal protein uS19 family.</text>
</comment>
<dbReference type="Gene3D" id="3.90.79.10">
    <property type="entry name" value="Nucleoside Triphosphate Pyrophosphohydrolase"/>
    <property type="match status" value="1"/>
</dbReference>
<sequence length="444" mass="48869">MTRGEPRDEAYFVGAPLNRASWLRGSHAFLNAAATSPNARFLLFSRGCPLVHATEQRRKSLVFATWADVKEAVLATAQPLHDTLFGPQAYGLAPKDTEDRAFEACTNGLLSPHVSLVFLGIESQNTSADKHVPQGTPYFALSLSYKCAGTDTTPCETLLTQLLQSYDVLDMRVAVALGALTPRDAAYVGGARSVLDWNERYQHCPACGALQCSAAAGHKRVCLRALQACTSSAAFFDRFQLTPLSGSSCMSGSTLQNYAYPRTDPVVIVGIVSADARRILLGRKKGWPNGYYSCIAGFVEHGESLEEAARREAWEETGLQVGTVEYQCSQPWPFPAQLMVGVLAYATSPDTDLQLDLDAELEEAFFATKAEVEQTLRYVRREGEPLVRHGHNLTRLKFLVHNGKHHLPVTITEEMVGHKLGEFAVTRKKFSYRGRYLRHAALLV</sequence>
<dbReference type="Gene3D" id="3.30.860.10">
    <property type="entry name" value="30s Ribosomal Protein S19, Chain A"/>
    <property type="match status" value="1"/>
</dbReference>
<dbReference type="EC" id="3.6.1.22" evidence="5"/>
<evidence type="ECO:0000256" key="4">
    <source>
        <dbReference type="ARBA" id="ARBA00009595"/>
    </source>
</evidence>
<dbReference type="PROSITE" id="PS51462">
    <property type="entry name" value="NUDIX"/>
    <property type="match status" value="1"/>
</dbReference>
<dbReference type="PRINTS" id="PR00975">
    <property type="entry name" value="RIBOSOMALS19"/>
</dbReference>
<dbReference type="EMBL" id="CP119907">
    <property type="protein sequence ID" value="WFD25008.1"/>
    <property type="molecule type" value="Genomic_DNA"/>
</dbReference>
<evidence type="ECO:0000256" key="12">
    <source>
        <dbReference type="ARBA" id="ARBA00023679"/>
    </source>
</evidence>
<keyword evidence="7 15" id="KW-0378">Hydrolase</keyword>
<dbReference type="GO" id="GO:0035529">
    <property type="term" value="F:NADH pyrophosphatase activity"/>
    <property type="evidence" value="ECO:0007669"/>
    <property type="project" value="TreeGrafter"/>
</dbReference>
<dbReference type="Pfam" id="PF09296">
    <property type="entry name" value="NUDIX-like"/>
    <property type="match status" value="1"/>
</dbReference>
<organism evidence="15 16">
    <name type="scientific">Malassezia equina</name>
    <dbReference type="NCBI Taxonomy" id="1381935"/>
    <lineage>
        <taxon>Eukaryota</taxon>
        <taxon>Fungi</taxon>
        <taxon>Dikarya</taxon>
        <taxon>Basidiomycota</taxon>
        <taxon>Ustilaginomycotina</taxon>
        <taxon>Malasseziomycetes</taxon>
        <taxon>Malasseziales</taxon>
        <taxon>Malasseziaceae</taxon>
        <taxon>Malassezia</taxon>
    </lineage>
</organism>
<proteinExistence type="inferred from homology"/>
<evidence type="ECO:0000256" key="1">
    <source>
        <dbReference type="ARBA" id="ARBA00001946"/>
    </source>
</evidence>
<keyword evidence="11 13" id="KW-0687">Ribonucleoprotein</keyword>
<dbReference type="InterPro" id="IPR015797">
    <property type="entry name" value="NUDIX_hydrolase-like_dom_sf"/>
</dbReference>
<evidence type="ECO:0000256" key="13">
    <source>
        <dbReference type="RuleBase" id="RU003485"/>
    </source>
</evidence>
<feature type="domain" description="Nudix hydrolase" evidence="14">
    <location>
        <begin position="261"/>
        <end position="391"/>
    </location>
</feature>
<dbReference type="InterPro" id="IPR000086">
    <property type="entry name" value="NUDIX_hydrolase_dom"/>
</dbReference>
<dbReference type="GO" id="GO:0005840">
    <property type="term" value="C:ribosome"/>
    <property type="evidence" value="ECO:0007669"/>
    <property type="project" value="UniProtKB-KW"/>
</dbReference>
<dbReference type="Gene3D" id="3.90.79.20">
    <property type="match status" value="1"/>
</dbReference>
<dbReference type="InterPro" id="IPR015375">
    <property type="entry name" value="NADH_PPase-like_N"/>
</dbReference>
<gene>
    <name evidence="15" type="primary">NPY1</name>
    <name evidence="15" type="ORF">MEQU1_003715</name>
</gene>
<dbReference type="InterPro" id="IPR020084">
    <property type="entry name" value="NUDIX_hydrolase_CS"/>
</dbReference>
<dbReference type="GO" id="GO:0019677">
    <property type="term" value="P:NAD+ catabolic process"/>
    <property type="evidence" value="ECO:0007669"/>
    <property type="project" value="TreeGrafter"/>
</dbReference>
<evidence type="ECO:0000256" key="8">
    <source>
        <dbReference type="ARBA" id="ARBA00022842"/>
    </source>
</evidence>
<dbReference type="InterPro" id="IPR049734">
    <property type="entry name" value="NudC-like_C"/>
</dbReference>
<dbReference type="PANTHER" id="PTHR42904">
    <property type="entry name" value="NUDIX HYDROLASE, NUDC SUBFAMILY"/>
    <property type="match status" value="1"/>
</dbReference>
<protein>
    <recommendedName>
        <fullName evidence="5">NAD(+) diphosphatase</fullName>
        <ecNumber evidence="5">3.6.1.22</ecNumber>
    </recommendedName>
</protein>
<dbReference type="InterPro" id="IPR023575">
    <property type="entry name" value="Ribosomal_uS19_SF"/>
</dbReference>
<dbReference type="InterPro" id="IPR002222">
    <property type="entry name" value="Ribosomal_uS19"/>
</dbReference>
<dbReference type="GO" id="GO:1990904">
    <property type="term" value="C:ribonucleoprotein complex"/>
    <property type="evidence" value="ECO:0007669"/>
    <property type="project" value="UniProtKB-KW"/>
</dbReference>
<comment type="cofactor">
    <cofactor evidence="2">
        <name>Zn(2+)</name>
        <dbReference type="ChEBI" id="CHEBI:29105"/>
    </cofactor>
</comment>
<comment type="similarity">
    <text evidence="4">Belongs to the Nudix hydrolase family. NudC subfamily.</text>
</comment>
<dbReference type="GO" id="GO:0006742">
    <property type="term" value="P:NADP+ catabolic process"/>
    <property type="evidence" value="ECO:0007669"/>
    <property type="project" value="TreeGrafter"/>
</dbReference>
<dbReference type="AlphaFoldDB" id="A0AAF0EIN9"/>
<dbReference type="SUPFAM" id="SSF55811">
    <property type="entry name" value="Nudix"/>
    <property type="match status" value="1"/>
</dbReference>
<dbReference type="GO" id="GO:0005829">
    <property type="term" value="C:cytosol"/>
    <property type="evidence" value="ECO:0007669"/>
    <property type="project" value="TreeGrafter"/>
</dbReference>
<dbReference type="InterPro" id="IPR050241">
    <property type="entry name" value="NAD-cap_RNA_hydrolase_NudC"/>
</dbReference>
<evidence type="ECO:0000259" key="14">
    <source>
        <dbReference type="PROSITE" id="PS51462"/>
    </source>
</evidence>
<comment type="catalytic activity">
    <reaction evidence="12">
        <text>a 5'-end NAD(+)-phospho-ribonucleoside in mRNA + H2O = a 5'-end phospho-adenosine-phospho-ribonucleoside in mRNA + beta-nicotinamide D-ribonucleotide + 2 H(+)</text>
        <dbReference type="Rhea" id="RHEA:60876"/>
        <dbReference type="Rhea" id="RHEA-COMP:15698"/>
        <dbReference type="Rhea" id="RHEA-COMP:15719"/>
        <dbReference type="ChEBI" id="CHEBI:14649"/>
        <dbReference type="ChEBI" id="CHEBI:15377"/>
        <dbReference type="ChEBI" id="CHEBI:15378"/>
        <dbReference type="ChEBI" id="CHEBI:144029"/>
        <dbReference type="ChEBI" id="CHEBI:144051"/>
    </reaction>
    <physiologicalReaction direction="left-to-right" evidence="12">
        <dbReference type="Rhea" id="RHEA:60877"/>
    </physiologicalReaction>
</comment>
<evidence type="ECO:0000313" key="16">
    <source>
        <dbReference type="Proteomes" id="UP001214415"/>
    </source>
</evidence>
<dbReference type="PANTHER" id="PTHR42904:SF6">
    <property type="entry name" value="NAD-CAPPED RNA HYDROLASE NUDT12"/>
    <property type="match status" value="1"/>
</dbReference>
<keyword evidence="9 13" id="KW-0689">Ribosomal protein</keyword>
<keyword evidence="10" id="KW-0520">NAD</keyword>
<reference evidence="15" key="1">
    <citation type="submission" date="2023-03" db="EMBL/GenBank/DDBJ databases">
        <title>Mating type loci evolution in Malassezia.</title>
        <authorList>
            <person name="Coelho M.A."/>
        </authorList>
    </citation>
    <scope>NUCLEOTIDE SEQUENCE</scope>
    <source>
        <strain evidence="15">CBS 12830</strain>
    </source>
</reference>
<dbReference type="Pfam" id="PF00293">
    <property type="entry name" value="NUDIX"/>
    <property type="match status" value="1"/>
</dbReference>